<dbReference type="PROSITE" id="PS50942">
    <property type="entry name" value="ENTH"/>
    <property type="match status" value="1"/>
</dbReference>
<comment type="caution">
    <text evidence="11">The sequence shown here is derived from an EMBL/GenBank/DDBJ whole genome shotgun (WGS) entry which is preliminary data.</text>
</comment>
<reference evidence="11" key="1">
    <citation type="journal article" date="2023" name="Nat. Commun.">
        <title>Diploid and tetraploid genomes of Acorus and the evolution of monocots.</title>
        <authorList>
            <person name="Ma L."/>
            <person name="Liu K.W."/>
            <person name="Li Z."/>
            <person name="Hsiao Y.Y."/>
            <person name="Qi Y."/>
            <person name="Fu T."/>
            <person name="Tang G.D."/>
            <person name="Zhang D."/>
            <person name="Sun W.H."/>
            <person name="Liu D.K."/>
            <person name="Li Y."/>
            <person name="Chen G.Z."/>
            <person name="Liu X.D."/>
            <person name="Liao X.Y."/>
            <person name="Jiang Y.T."/>
            <person name="Yu X."/>
            <person name="Hao Y."/>
            <person name="Huang J."/>
            <person name="Zhao X.W."/>
            <person name="Ke S."/>
            <person name="Chen Y.Y."/>
            <person name="Wu W.L."/>
            <person name="Hsu J.L."/>
            <person name="Lin Y.F."/>
            <person name="Huang M.D."/>
            <person name="Li C.Y."/>
            <person name="Huang L."/>
            <person name="Wang Z.W."/>
            <person name="Zhao X."/>
            <person name="Zhong W.Y."/>
            <person name="Peng D.H."/>
            <person name="Ahmad S."/>
            <person name="Lan S."/>
            <person name="Zhang J.S."/>
            <person name="Tsai W.C."/>
            <person name="Van de Peer Y."/>
            <person name="Liu Z.J."/>
        </authorList>
    </citation>
    <scope>NUCLEOTIDE SEQUENCE</scope>
    <source>
        <strain evidence="11">CP</strain>
    </source>
</reference>
<dbReference type="SUPFAM" id="SSF48464">
    <property type="entry name" value="ENTH/VHS domain"/>
    <property type="match status" value="1"/>
</dbReference>
<evidence type="ECO:0000256" key="1">
    <source>
        <dbReference type="ARBA" id="ARBA00004132"/>
    </source>
</evidence>
<evidence type="ECO:0000256" key="9">
    <source>
        <dbReference type="SAM" id="MobiDB-lite"/>
    </source>
</evidence>
<reference evidence="11" key="2">
    <citation type="submission" date="2023-06" db="EMBL/GenBank/DDBJ databases">
        <authorList>
            <person name="Ma L."/>
            <person name="Liu K.-W."/>
            <person name="Li Z."/>
            <person name="Hsiao Y.-Y."/>
            <person name="Qi Y."/>
            <person name="Fu T."/>
            <person name="Tang G."/>
            <person name="Zhang D."/>
            <person name="Sun W.-H."/>
            <person name="Liu D.-K."/>
            <person name="Li Y."/>
            <person name="Chen G.-Z."/>
            <person name="Liu X.-D."/>
            <person name="Liao X.-Y."/>
            <person name="Jiang Y.-T."/>
            <person name="Yu X."/>
            <person name="Hao Y."/>
            <person name="Huang J."/>
            <person name="Zhao X.-W."/>
            <person name="Ke S."/>
            <person name="Chen Y.-Y."/>
            <person name="Wu W.-L."/>
            <person name="Hsu J.-L."/>
            <person name="Lin Y.-F."/>
            <person name="Huang M.-D."/>
            <person name="Li C.-Y."/>
            <person name="Huang L."/>
            <person name="Wang Z.-W."/>
            <person name="Zhao X."/>
            <person name="Zhong W.-Y."/>
            <person name="Peng D.-H."/>
            <person name="Ahmad S."/>
            <person name="Lan S."/>
            <person name="Zhang J.-S."/>
            <person name="Tsai W.-C."/>
            <person name="Van De Peer Y."/>
            <person name="Liu Z.-J."/>
        </authorList>
    </citation>
    <scope>NUCLEOTIDE SEQUENCE</scope>
    <source>
        <strain evidence="11">CP</strain>
        <tissue evidence="11">Leaves</tissue>
    </source>
</reference>
<dbReference type="AlphaFoldDB" id="A0AAV9EU84"/>
<keyword evidence="4" id="KW-0254">Endocytosis</keyword>
<dbReference type="GO" id="GO:0006900">
    <property type="term" value="P:vesicle budding from membrane"/>
    <property type="evidence" value="ECO:0007669"/>
    <property type="project" value="TreeGrafter"/>
</dbReference>
<dbReference type="GO" id="GO:0005905">
    <property type="term" value="C:clathrin-coated pit"/>
    <property type="evidence" value="ECO:0007669"/>
    <property type="project" value="UniProtKB-SubCell"/>
</dbReference>
<dbReference type="Gene3D" id="1.20.58.150">
    <property type="entry name" value="ANTH domain"/>
    <property type="match status" value="1"/>
</dbReference>
<dbReference type="Pfam" id="PF07651">
    <property type="entry name" value="ANTH"/>
    <property type="match status" value="1"/>
</dbReference>
<dbReference type="FunFam" id="1.25.40.90:FF:000005">
    <property type="entry name" value="Clathrin assembly protein AP180"/>
    <property type="match status" value="1"/>
</dbReference>
<keyword evidence="8" id="KW-0968">Cytoplasmic vesicle</keyword>
<organism evidence="11 12">
    <name type="scientific">Acorus calamus</name>
    <name type="common">Sweet flag</name>
    <dbReference type="NCBI Taxonomy" id="4465"/>
    <lineage>
        <taxon>Eukaryota</taxon>
        <taxon>Viridiplantae</taxon>
        <taxon>Streptophyta</taxon>
        <taxon>Embryophyta</taxon>
        <taxon>Tracheophyta</taxon>
        <taxon>Spermatophyta</taxon>
        <taxon>Magnoliopsida</taxon>
        <taxon>Liliopsida</taxon>
        <taxon>Acoraceae</taxon>
        <taxon>Acorus</taxon>
    </lineage>
</organism>
<dbReference type="InterPro" id="IPR014712">
    <property type="entry name" value="ANTH_dom_sf"/>
</dbReference>
<dbReference type="InterPro" id="IPR045192">
    <property type="entry name" value="AP180-like"/>
</dbReference>
<dbReference type="Proteomes" id="UP001180020">
    <property type="component" value="Unassembled WGS sequence"/>
</dbReference>
<sequence>MATGGGTQQSIRKALGALKDSTKVGLAKVNSDYKELDVAIVKATNHVEEMAKEKHIRTIFDAVSAARPRADVAYCINGLARRLAKTHNWAVALKTLIVLHRALREVDPSFREELINYSRSRGHMLNLSHFKDDSSPNAWDYSAWVRLYALYLEERLECCRPEGAALYNHVIRFALSMVASESVKIYNAINDCTLNLVDKFFEMQRHDAVRALEMYRKAGHQPPASFVTAMEEYVKEAPRSTPLIRNVVKDEKSMPPKVVLAIENKKEINDREKPESSMETPEPPQSEINEPPVETPIIETPVTDLLGLDKFSKDAAELDEKNALALAIVTDQNSSQNSNTLDFTSGTSGWELALVGAQSSNASALVESKLAGGLDKLTLDSLYDDAMVRRLNQNGNYHTGQVVPNPFGASQYDPFSASNNVAPPTNVQMAAMAQQQSLMMQPQRPQQMMASDPTNPFGNPFAGTGVSPYPSHNPYTGFL</sequence>
<dbReference type="GO" id="GO:0032050">
    <property type="term" value="F:clathrin heavy chain binding"/>
    <property type="evidence" value="ECO:0007669"/>
    <property type="project" value="TreeGrafter"/>
</dbReference>
<dbReference type="Gene3D" id="1.25.40.90">
    <property type="match status" value="1"/>
</dbReference>
<accession>A0AAV9EU84</accession>
<proteinExistence type="predicted"/>
<dbReference type="PANTHER" id="PTHR22951:SF97">
    <property type="entry name" value="ENTH DOMAIN-CONTAINING PROTEIN"/>
    <property type="match status" value="1"/>
</dbReference>
<dbReference type="EMBL" id="JAUJYO010000005">
    <property type="protein sequence ID" value="KAK1316877.1"/>
    <property type="molecule type" value="Genomic_DNA"/>
</dbReference>
<dbReference type="GO" id="GO:0072583">
    <property type="term" value="P:clathrin-dependent endocytosis"/>
    <property type="evidence" value="ECO:0007669"/>
    <property type="project" value="InterPro"/>
</dbReference>
<dbReference type="InterPro" id="IPR011417">
    <property type="entry name" value="ANTH_dom"/>
</dbReference>
<dbReference type="GO" id="GO:0000149">
    <property type="term" value="F:SNARE binding"/>
    <property type="evidence" value="ECO:0007669"/>
    <property type="project" value="TreeGrafter"/>
</dbReference>
<dbReference type="GO" id="GO:0030136">
    <property type="term" value="C:clathrin-coated vesicle"/>
    <property type="evidence" value="ECO:0007669"/>
    <property type="project" value="UniProtKB-SubCell"/>
</dbReference>
<keyword evidence="5" id="KW-0333">Golgi apparatus</keyword>
<dbReference type="GO" id="GO:0048268">
    <property type="term" value="P:clathrin coat assembly"/>
    <property type="evidence" value="ECO:0007669"/>
    <property type="project" value="InterPro"/>
</dbReference>
<evidence type="ECO:0000256" key="2">
    <source>
        <dbReference type="ARBA" id="ARBA00004555"/>
    </source>
</evidence>
<keyword evidence="7" id="KW-0168">Coated pit</keyword>
<evidence type="ECO:0000256" key="8">
    <source>
        <dbReference type="ARBA" id="ARBA00023329"/>
    </source>
</evidence>
<comment type="subcellular location">
    <subcellularLocation>
        <location evidence="1">Cytoplasmic vesicle</location>
        <location evidence="1">Clathrin-coated vesicle</location>
    </subcellularLocation>
    <subcellularLocation>
        <location evidence="2">Golgi apparatus</location>
    </subcellularLocation>
    <subcellularLocation>
        <location evidence="3">Membrane</location>
        <location evidence="3">Clathrin-coated pit</location>
    </subcellularLocation>
</comment>
<protein>
    <submittedName>
        <fullName evidence="11">Clathrin assembly protein</fullName>
    </submittedName>
</protein>
<dbReference type="GO" id="GO:0005545">
    <property type="term" value="F:1-phosphatidylinositol binding"/>
    <property type="evidence" value="ECO:0007669"/>
    <property type="project" value="InterPro"/>
</dbReference>
<dbReference type="InterPro" id="IPR013809">
    <property type="entry name" value="ENTH"/>
</dbReference>
<evidence type="ECO:0000259" key="10">
    <source>
        <dbReference type="PROSITE" id="PS50942"/>
    </source>
</evidence>
<evidence type="ECO:0000313" key="12">
    <source>
        <dbReference type="Proteomes" id="UP001180020"/>
    </source>
</evidence>
<keyword evidence="6" id="KW-0472">Membrane</keyword>
<dbReference type="PANTHER" id="PTHR22951">
    <property type="entry name" value="CLATHRIN ASSEMBLY PROTEIN"/>
    <property type="match status" value="1"/>
</dbReference>
<dbReference type="GO" id="GO:0005546">
    <property type="term" value="F:phosphatidylinositol-4,5-bisphosphate binding"/>
    <property type="evidence" value="ECO:0007669"/>
    <property type="project" value="TreeGrafter"/>
</dbReference>
<evidence type="ECO:0000256" key="6">
    <source>
        <dbReference type="ARBA" id="ARBA00023136"/>
    </source>
</evidence>
<evidence type="ECO:0000256" key="7">
    <source>
        <dbReference type="ARBA" id="ARBA00023176"/>
    </source>
</evidence>
<feature type="region of interest" description="Disordered" evidence="9">
    <location>
        <begin position="265"/>
        <end position="292"/>
    </location>
</feature>
<dbReference type="InterPro" id="IPR008942">
    <property type="entry name" value="ENTH_VHS"/>
</dbReference>
<dbReference type="InterPro" id="IPR048050">
    <property type="entry name" value="ANTH_N_plant"/>
</dbReference>
<dbReference type="SUPFAM" id="SSF89009">
    <property type="entry name" value="GAT-like domain"/>
    <property type="match status" value="1"/>
</dbReference>
<feature type="domain" description="ENTH" evidence="10">
    <location>
        <begin position="28"/>
        <end position="166"/>
    </location>
</feature>
<evidence type="ECO:0000256" key="5">
    <source>
        <dbReference type="ARBA" id="ARBA00023034"/>
    </source>
</evidence>
<evidence type="ECO:0000313" key="11">
    <source>
        <dbReference type="EMBL" id="KAK1316877.1"/>
    </source>
</evidence>
<name>A0AAV9EU84_ACOCL</name>
<feature type="compositionally biased region" description="Basic and acidic residues" evidence="9">
    <location>
        <begin position="265"/>
        <end position="276"/>
    </location>
</feature>
<evidence type="ECO:0000256" key="3">
    <source>
        <dbReference type="ARBA" id="ARBA00004600"/>
    </source>
</evidence>
<dbReference type="GO" id="GO:0005794">
    <property type="term" value="C:Golgi apparatus"/>
    <property type="evidence" value="ECO:0007669"/>
    <property type="project" value="UniProtKB-SubCell"/>
</dbReference>
<keyword evidence="12" id="KW-1185">Reference proteome</keyword>
<dbReference type="CDD" id="cd03564">
    <property type="entry name" value="ANTH_N"/>
    <property type="match status" value="1"/>
</dbReference>
<evidence type="ECO:0000256" key="4">
    <source>
        <dbReference type="ARBA" id="ARBA00022583"/>
    </source>
</evidence>
<dbReference type="SMART" id="SM00273">
    <property type="entry name" value="ENTH"/>
    <property type="match status" value="1"/>
</dbReference>
<gene>
    <name evidence="11" type="ORF">QJS10_CPA05g02273</name>
</gene>